<dbReference type="AlphaFoldDB" id="A0A376DJL9"/>
<dbReference type="InterPro" id="IPR036259">
    <property type="entry name" value="MFS_trans_sf"/>
</dbReference>
<dbReference type="PANTHER" id="PTHR11328">
    <property type="entry name" value="MAJOR FACILITATOR SUPERFAMILY DOMAIN-CONTAINING PROTEIN"/>
    <property type="match status" value="1"/>
</dbReference>
<keyword evidence="2" id="KW-0472">Membrane</keyword>
<evidence type="ECO:0000256" key="2">
    <source>
        <dbReference type="SAM" id="Phobius"/>
    </source>
</evidence>
<feature type="transmembrane region" description="Helical" evidence="2">
    <location>
        <begin position="26"/>
        <end position="53"/>
    </location>
</feature>
<keyword evidence="2" id="KW-1133">Transmembrane helix</keyword>
<dbReference type="NCBIfam" id="TIGR00792">
    <property type="entry name" value="gph"/>
    <property type="match status" value="1"/>
</dbReference>
<dbReference type="GO" id="GO:0005886">
    <property type="term" value="C:plasma membrane"/>
    <property type="evidence" value="ECO:0007669"/>
    <property type="project" value="TreeGrafter"/>
</dbReference>
<feature type="transmembrane region" description="Helical" evidence="2">
    <location>
        <begin position="172"/>
        <end position="189"/>
    </location>
</feature>
<evidence type="ECO:0000256" key="1">
    <source>
        <dbReference type="ARBA" id="ARBA00009617"/>
    </source>
</evidence>
<dbReference type="SUPFAM" id="SSF103473">
    <property type="entry name" value="MFS general substrate transporter"/>
    <property type="match status" value="1"/>
</dbReference>
<name>A0A376DJL9_ECOLX</name>
<dbReference type="PANTHER" id="PTHR11328:SF39">
    <property type="entry name" value="2,3-DIHYDROXYPROPANE-1-SULFONATE EXPORTER-RELATED"/>
    <property type="match status" value="1"/>
</dbReference>
<evidence type="ECO:0000313" key="4">
    <source>
        <dbReference type="Proteomes" id="UP000254647"/>
    </source>
</evidence>
<feature type="transmembrane region" description="Helical" evidence="2">
    <location>
        <begin position="201"/>
        <end position="223"/>
    </location>
</feature>
<keyword evidence="2" id="KW-0812">Transmembrane</keyword>
<dbReference type="GO" id="GO:0015293">
    <property type="term" value="F:symporter activity"/>
    <property type="evidence" value="ECO:0007669"/>
    <property type="project" value="InterPro"/>
</dbReference>
<accession>A0A376DJL9</accession>
<dbReference type="Gene3D" id="1.20.1250.20">
    <property type="entry name" value="MFS general substrate transporter like domains"/>
    <property type="match status" value="1"/>
</dbReference>
<feature type="transmembrane region" description="Helical" evidence="2">
    <location>
        <begin position="118"/>
        <end position="139"/>
    </location>
</feature>
<protein>
    <submittedName>
        <fullName evidence="3">Glucuronide transport protein</fullName>
    </submittedName>
</protein>
<feature type="transmembrane region" description="Helical" evidence="2">
    <location>
        <begin position="59"/>
        <end position="80"/>
    </location>
</feature>
<dbReference type="InterPro" id="IPR001927">
    <property type="entry name" value="Na/Gal_symport"/>
</dbReference>
<comment type="similarity">
    <text evidence="1">Belongs to the sodium:galactoside symporter (TC 2.A.2) family.</text>
</comment>
<sequence>MENVVRIVAQPSLKISLQTLKRNRPLFMLCIGALCVLISTFAVSASSLFYVRYVLNDTGLFTVLVLVQNLVGTGASAPLVPGMVARIGKKNTFLIGALLGTCGYLLFFWVSVWSLPVALVALAIASIGQGVTMTVMWALEADTVEYGEYLTGVRIEGLTYSLFSFTRKCGQAIGGSIPAFILGLSGYIANQAQTPEVIMGIRTSIALVPCGFMLLAFVIIWFYPLTDKKIQRNRC</sequence>
<proteinExistence type="inferred from homology"/>
<dbReference type="GO" id="GO:0008643">
    <property type="term" value="P:carbohydrate transport"/>
    <property type="evidence" value="ECO:0007669"/>
    <property type="project" value="InterPro"/>
</dbReference>
<dbReference type="Proteomes" id="UP000254647">
    <property type="component" value="Unassembled WGS sequence"/>
</dbReference>
<gene>
    <name evidence="3" type="primary">uidB1</name>
    <name evidence="3" type="ORF">NCTC10767_05499</name>
</gene>
<dbReference type="Pfam" id="PF13347">
    <property type="entry name" value="MFS_2"/>
    <property type="match status" value="1"/>
</dbReference>
<dbReference type="GO" id="GO:0006814">
    <property type="term" value="P:sodium ion transport"/>
    <property type="evidence" value="ECO:0007669"/>
    <property type="project" value="InterPro"/>
</dbReference>
<reference evidence="3 4" key="1">
    <citation type="submission" date="2018-06" db="EMBL/GenBank/DDBJ databases">
        <authorList>
            <consortium name="Pathogen Informatics"/>
            <person name="Doyle S."/>
        </authorList>
    </citation>
    <scope>NUCLEOTIDE SEQUENCE [LARGE SCALE GENOMIC DNA]</scope>
    <source>
        <strain evidence="3 4">NCTC10767</strain>
    </source>
</reference>
<feature type="transmembrane region" description="Helical" evidence="2">
    <location>
        <begin position="92"/>
        <end position="112"/>
    </location>
</feature>
<dbReference type="EMBL" id="UFXW01000004">
    <property type="protein sequence ID" value="STC90502.1"/>
    <property type="molecule type" value="Genomic_DNA"/>
</dbReference>
<organism evidence="3 4">
    <name type="scientific">Escherichia coli</name>
    <dbReference type="NCBI Taxonomy" id="562"/>
    <lineage>
        <taxon>Bacteria</taxon>
        <taxon>Pseudomonadati</taxon>
        <taxon>Pseudomonadota</taxon>
        <taxon>Gammaproteobacteria</taxon>
        <taxon>Enterobacterales</taxon>
        <taxon>Enterobacteriaceae</taxon>
        <taxon>Escherichia</taxon>
    </lineage>
</organism>
<evidence type="ECO:0000313" key="3">
    <source>
        <dbReference type="EMBL" id="STC90502.1"/>
    </source>
</evidence>
<dbReference type="InterPro" id="IPR039672">
    <property type="entry name" value="MFS_2"/>
</dbReference>